<feature type="transmembrane region" description="Helical" evidence="1">
    <location>
        <begin position="51"/>
        <end position="73"/>
    </location>
</feature>
<feature type="transmembrane region" description="Helical" evidence="1">
    <location>
        <begin position="238"/>
        <end position="261"/>
    </location>
</feature>
<organism evidence="2">
    <name type="scientific">Azygia hwangtsiyui</name>
    <dbReference type="NCBI Taxonomy" id="2752791"/>
    <lineage>
        <taxon>Eukaryota</taxon>
        <taxon>Metazoa</taxon>
        <taxon>Spiralia</taxon>
        <taxon>Lophotrochozoa</taxon>
        <taxon>Platyhelminthes</taxon>
        <taxon>Trematoda</taxon>
        <taxon>Digenea</taxon>
        <taxon>Azygiida</taxon>
        <taxon>Hemiuroidea</taxon>
        <taxon>Azygiidae</taxon>
        <taxon>Azygia</taxon>
    </lineage>
</organism>
<feature type="transmembrane region" description="Helical" evidence="1">
    <location>
        <begin position="133"/>
        <end position="154"/>
    </location>
</feature>
<feature type="transmembrane region" description="Helical" evidence="1">
    <location>
        <begin position="79"/>
        <end position="100"/>
    </location>
</feature>
<sequence>MWGGVVSLCGVLVFSVLVFSSGDLTLTWLFLELAGLCLVPAFFVGEGRSLYALFSFIVASSLSSSLLVCSIVLPSCVFLFLGGFMIKFGFFPFFSWVYGVCTESNWLVVYLFSVVVKSSFFVLSFFFNSVAGGLLVSALAVLSLLGLGGLFWVYSFSWYHCWCHMMLSSSVVLVCAAMWGTNEILLCLYLVYFVWGSVVILFLSRLDSGMRVDGVGSYYLFVFLLLSVPASLSVFYKLVVGGCIYFCSLWVFVAWCFYSVLEQLFLLKYISSVSVPKGLFGFLGCV</sequence>
<dbReference type="AlphaFoldDB" id="A0A7D5PB82"/>
<proteinExistence type="predicted"/>
<geneLocation type="mitochondrion" evidence="2"/>
<feature type="transmembrane region" description="Helical" evidence="1">
    <location>
        <begin position="186"/>
        <end position="203"/>
    </location>
</feature>
<keyword evidence="1" id="KW-0812">Transmembrane</keyword>
<reference evidence="2" key="2">
    <citation type="journal article" date="2020" name="Zookeys">
        <title>Characterization and comparative analysis of the complete mitochondrial genome of Azygia hwangtsiyui Tsin, 1933 (Digenea), the first for a member of the family Azygiidae.</title>
        <authorList>
            <person name="Wu Y.-A."/>
            <person name="Gao J.-W."/>
            <person name="Cheng X.-F."/>
            <person name="Xie M."/>
            <person name="Yuan X.-P."/>
            <person name="Liu D."/>
            <person name="Song R."/>
        </authorList>
    </citation>
    <scope>NUCLEOTIDE SEQUENCE</scope>
</reference>
<protein>
    <submittedName>
        <fullName evidence="2">NADH dehydrogenase subunit 2</fullName>
    </submittedName>
</protein>
<keyword evidence="1" id="KW-1133">Transmembrane helix</keyword>
<dbReference type="EMBL" id="MN844889">
    <property type="protein sequence ID" value="QLH90212.1"/>
    <property type="molecule type" value="Genomic_DNA"/>
</dbReference>
<feature type="transmembrane region" description="Helical" evidence="1">
    <location>
        <begin position="28"/>
        <end position="44"/>
    </location>
</feature>
<accession>A0A7D5PB82</accession>
<feature type="transmembrane region" description="Helical" evidence="1">
    <location>
        <begin position="107"/>
        <end position="127"/>
    </location>
</feature>
<gene>
    <name evidence="2" type="primary">nad2</name>
</gene>
<keyword evidence="2" id="KW-0496">Mitochondrion</keyword>
<reference evidence="2" key="1">
    <citation type="submission" date="2019-12" db="EMBL/GenBank/DDBJ databases">
        <authorList>
            <person name="Gao J."/>
        </authorList>
    </citation>
    <scope>NUCLEOTIDE SEQUENCE</scope>
</reference>
<name>A0A7D5PB82_9TREM</name>
<keyword evidence="1" id="KW-0472">Membrane</keyword>
<evidence type="ECO:0000256" key="1">
    <source>
        <dbReference type="SAM" id="Phobius"/>
    </source>
</evidence>
<feature type="transmembrane region" description="Helical" evidence="1">
    <location>
        <begin position="215"/>
        <end position="232"/>
    </location>
</feature>
<evidence type="ECO:0000313" key="2">
    <source>
        <dbReference type="EMBL" id="QLH90212.1"/>
    </source>
</evidence>